<dbReference type="GO" id="GO:0016301">
    <property type="term" value="F:kinase activity"/>
    <property type="evidence" value="ECO:0007669"/>
    <property type="project" value="UniProtKB-KW"/>
</dbReference>
<dbReference type="InterPro" id="IPR011009">
    <property type="entry name" value="Kinase-like_dom_sf"/>
</dbReference>
<name>A0A562QBT0_9PSED</name>
<dbReference type="Gene3D" id="1.10.510.10">
    <property type="entry name" value="Transferase(Phosphotransferase) domain 1"/>
    <property type="match status" value="1"/>
</dbReference>
<organism evidence="1 2">
    <name type="scientific">Pseudomonas duriflava</name>
    <dbReference type="NCBI Taxonomy" id="459528"/>
    <lineage>
        <taxon>Bacteria</taxon>
        <taxon>Pseudomonadati</taxon>
        <taxon>Pseudomonadota</taxon>
        <taxon>Gammaproteobacteria</taxon>
        <taxon>Pseudomonadales</taxon>
        <taxon>Pseudomonadaceae</taxon>
        <taxon>Pseudomonas</taxon>
    </lineage>
</organism>
<evidence type="ECO:0000313" key="1">
    <source>
        <dbReference type="EMBL" id="TWI54202.1"/>
    </source>
</evidence>
<evidence type="ECO:0000313" key="2">
    <source>
        <dbReference type="Proteomes" id="UP000316905"/>
    </source>
</evidence>
<dbReference type="OrthoDB" id="8532943at2"/>
<keyword evidence="2" id="KW-1185">Reference proteome</keyword>
<dbReference type="Pfam" id="PF06293">
    <property type="entry name" value="Kdo"/>
    <property type="match status" value="1"/>
</dbReference>
<protein>
    <submittedName>
        <fullName evidence="1">Lipopolysaccharide kinase (Kdo/WaaP) family protein</fullName>
    </submittedName>
</protein>
<comment type="caution">
    <text evidence="1">The sequence shown here is derived from an EMBL/GenBank/DDBJ whole genome shotgun (WGS) entry which is preliminary data.</text>
</comment>
<dbReference type="RefSeq" id="WP_145141323.1">
    <property type="nucleotide sequence ID" value="NZ_VLKY01000006.1"/>
</dbReference>
<gene>
    <name evidence="1" type="ORF">IQ22_02064</name>
</gene>
<keyword evidence="1" id="KW-0418">Kinase</keyword>
<proteinExistence type="predicted"/>
<sequence>MRLAELSRAGRSPKLPLEVELPDGVLTLVSLLRVLPGQRYVGEARWQGRMVLAKLLVGARAERHYQREREGCLLLGQQGLTTPDMLATGHVSEQGGWLLFDFIENASSLDCQWQAVAQQSFLSEAQQRVLGDALAAIGKMHSKGLWQEDLHLDNLLQRGEKLYLIDGAGIQAETPGQPLPRKRAIANLGVFFAQFPASLDAYMEELLVHYLLVNSEHALPLQAIEQETQRVRRWRLKDYLDKAGRDCSLFAVRRSWRELCIVRRDQESVVAGLLAEPDRFIAAGHRYKDGGTATVARVEHQGRVFIIKRYNIKHFKHRLSRFWRPSRAWHSWIEGNRLRFLGLGTPQPLAMREERWLGLRGRAYLITDYAPGQDILARFEPYRDSQPPENELAALDDLFAGLRRERISHGDLKGHNVLWHDNHWLLIDLDAVTQHESATQFARAYARDRARFLRNWPKECALYRLLDERIPSLSEQG</sequence>
<keyword evidence="1" id="KW-0808">Transferase</keyword>
<reference evidence="1 2" key="1">
    <citation type="journal article" date="2015" name="Stand. Genomic Sci.">
        <title>Genomic Encyclopedia of Bacterial and Archaeal Type Strains, Phase III: the genomes of soil and plant-associated and newly described type strains.</title>
        <authorList>
            <person name="Whitman W.B."/>
            <person name="Woyke T."/>
            <person name="Klenk H.P."/>
            <person name="Zhou Y."/>
            <person name="Lilburn T.G."/>
            <person name="Beck B.J."/>
            <person name="De Vos P."/>
            <person name="Vandamme P."/>
            <person name="Eisen J.A."/>
            <person name="Garrity G."/>
            <person name="Hugenholtz P."/>
            <person name="Kyrpides N.C."/>
        </authorList>
    </citation>
    <scope>NUCLEOTIDE SEQUENCE [LARGE SCALE GENOMIC DNA]</scope>
    <source>
        <strain evidence="1 2">CGMCC 1.6858</strain>
    </source>
</reference>
<dbReference type="EMBL" id="VLKY01000006">
    <property type="protein sequence ID" value="TWI54202.1"/>
    <property type="molecule type" value="Genomic_DNA"/>
</dbReference>
<dbReference type="SUPFAM" id="SSF56112">
    <property type="entry name" value="Protein kinase-like (PK-like)"/>
    <property type="match status" value="2"/>
</dbReference>
<dbReference type="AlphaFoldDB" id="A0A562QBT0"/>
<accession>A0A562QBT0</accession>
<dbReference type="Proteomes" id="UP000316905">
    <property type="component" value="Unassembled WGS sequence"/>
</dbReference>